<name>A0A6V7V8H6_MELEN</name>
<evidence type="ECO:0000313" key="2">
    <source>
        <dbReference type="Proteomes" id="UP000580250"/>
    </source>
</evidence>
<proteinExistence type="predicted"/>
<organism evidence="1 2">
    <name type="scientific">Meloidogyne enterolobii</name>
    <name type="common">Root-knot nematode worm</name>
    <name type="synonym">Meloidogyne mayaguensis</name>
    <dbReference type="NCBI Taxonomy" id="390850"/>
    <lineage>
        <taxon>Eukaryota</taxon>
        <taxon>Metazoa</taxon>
        <taxon>Ecdysozoa</taxon>
        <taxon>Nematoda</taxon>
        <taxon>Chromadorea</taxon>
        <taxon>Rhabditida</taxon>
        <taxon>Tylenchina</taxon>
        <taxon>Tylenchomorpha</taxon>
        <taxon>Tylenchoidea</taxon>
        <taxon>Meloidogynidae</taxon>
        <taxon>Meloidogyninae</taxon>
        <taxon>Meloidogyne</taxon>
    </lineage>
</organism>
<dbReference type="EMBL" id="CAJEWN010000169">
    <property type="protein sequence ID" value="CAD2170521.1"/>
    <property type="molecule type" value="Genomic_DNA"/>
</dbReference>
<reference evidence="1 2" key="1">
    <citation type="submission" date="2020-08" db="EMBL/GenBank/DDBJ databases">
        <authorList>
            <person name="Koutsovoulos G."/>
            <person name="Danchin GJ E."/>
        </authorList>
    </citation>
    <scope>NUCLEOTIDE SEQUENCE [LARGE SCALE GENOMIC DNA]</scope>
</reference>
<gene>
    <name evidence="1" type="ORF">MENT_LOCUS21935</name>
</gene>
<accession>A0A6V7V8H6</accession>
<evidence type="ECO:0000313" key="1">
    <source>
        <dbReference type="EMBL" id="CAD2170521.1"/>
    </source>
</evidence>
<protein>
    <submittedName>
        <fullName evidence="1">Uncharacterized protein</fullName>
    </submittedName>
</protein>
<dbReference type="AlphaFoldDB" id="A0A6V7V8H6"/>
<dbReference type="Proteomes" id="UP000580250">
    <property type="component" value="Unassembled WGS sequence"/>
</dbReference>
<comment type="caution">
    <text evidence="1">The sequence shown here is derived from an EMBL/GenBank/DDBJ whole genome shotgun (WGS) entry which is preliminary data.</text>
</comment>
<sequence length="46" mass="5670">MFGWVFIREWGNSVISSSHKRGWKRYYYRAGLVAKIRHKNVWMGFY</sequence>